<keyword evidence="5" id="KW-0547">Nucleotide-binding</keyword>
<feature type="transmembrane region" description="Helical" evidence="10">
    <location>
        <begin position="280"/>
        <end position="305"/>
    </location>
</feature>
<dbReference type="PROSITE" id="PS00154">
    <property type="entry name" value="ATPASE_E1_E2"/>
    <property type="match status" value="1"/>
</dbReference>
<dbReference type="InterPro" id="IPR023298">
    <property type="entry name" value="ATPase_P-typ_TM_dom_sf"/>
</dbReference>
<evidence type="ECO:0000256" key="10">
    <source>
        <dbReference type="SAM" id="Phobius"/>
    </source>
</evidence>
<dbReference type="EMBL" id="PFAR01000007">
    <property type="protein sequence ID" value="PIR93473.1"/>
    <property type="molecule type" value="Genomic_DNA"/>
</dbReference>
<evidence type="ECO:0000256" key="6">
    <source>
        <dbReference type="ARBA" id="ARBA00022840"/>
    </source>
</evidence>
<dbReference type="Pfam" id="PF00689">
    <property type="entry name" value="Cation_ATPase_C"/>
    <property type="match status" value="1"/>
</dbReference>
<keyword evidence="7" id="KW-1278">Translocase</keyword>
<dbReference type="PANTHER" id="PTHR43294:SF21">
    <property type="entry name" value="CATION TRANSPORTING ATPASE"/>
    <property type="match status" value="1"/>
</dbReference>
<dbReference type="InterPro" id="IPR008250">
    <property type="entry name" value="ATPase_P-typ_transduc_dom_A_sf"/>
</dbReference>
<dbReference type="Pfam" id="PF00690">
    <property type="entry name" value="Cation_ATPase_N"/>
    <property type="match status" value="1"/>
</dbReference>
<keyword evidence="3" id="KW-1003">Cell membrane</keyword>
<evidence type="ECO:0000259" key="11">
    <source>
        <dbReference type="SMART" id="SM00831"/>
    </source>
</evidence>
<evidence type="ECO:0000313" key="13">
    <source>
        <dbReference type="Proteomes" id="UP000228626"/>
    </source>
</evidence>
<protein>
    <submittedName>
        <fullName evidence="12">ATPase</fullName>
    </submittedName>
</protein>
<comment type="subcellular location">
    <subcellularLocation>
        <location evidence="1">Cell membrane</location>
        <topology evidence="1">Multi-pass membrane protein</topology>
    </subcellularLocation>
</comment>
<accession>A0A2H0V310</accession>
<dbReference type="InterPro" id="IPR036412">
    <property type="entry name" value="HAD-like_sf"/>
</dbReference>
<name>A0A2H0V310_9BACT</name>
<dbReference type="PRINTS" id="PR00119">
    <property type="entry name" value="CATATPASE"/>
</dbReference>
<evidence type="ECO:0000256" key="5">
    <source>
        <dbReference type="ARBA" id="ARBA00022741"/>
    </source>
</evidence>
<evidence type="ECO:0000256" key="4">
    <source>
        <dbReference type="ARBA" id="ARBA00022692"/>
    </source>
</evidence>
<reference evidence="13" key="1">
    <citation type="submission" date="2017-09" db="EMBL/GenBank/DDBJ databases">
        <title>Depth-based differentiation of microbial function through sediment-hosted aquifers and enrichment of novel symbionts in the deep terrestrial subsurface.</title>
        <authorList>
            <person name="Probst A.J."/>
            <person name="Ladd B."/>
            <person name="Jarett J.K."/>
            <person name="Geller-Mcgrath D.E."/>
            <person name="Sieber C.M.K."/>
            <person name="Emerson J.B."/>
            <person name="Anantharaman K."/>
            <person name="Thomas B.C."/>
            <person name="Malmstrom R."/>
            <person name="Stieglmeier M."/>
            <person name="Klingl A."/>
            <person name="Woyke T."/>
            <person name="Ryan C.M."/>
            <person name="Banfield J.F."/>
        </authorList>
    </citation>
    <scope>NUCLEOTIDE SEQUENCE [LARGE SCALE GENOMIC DNA]</scope>
</reference>
<organism evidence="12 13">
    <name type="scientific">Candidatus Falkowbacteria bacterium CG10_big_fil_rev_8_21_14_0_10_43_10</name>
    <dbReference type="NCBI Taxonomy" id="1974567"/>
    <lineage>
        <taxon>Bacteria</taxon>
        <taxon>Candidatus Falkowiibacteriota</taxon>
    </lineage>
</organism>
<evidence type="ECO:0000256" key="9">
    <source>
        <dbReference type="ARBA" id="ARBA00023136"/>
    </source>
</evidence>
<evidence type="ECO:0000256" key="3">
    <source>
        <dbReference type="ARBA" id="ARBA00022475"/>
    </source>
</evidence>
<dbReference type="Pfam" id="PF00122">
    <property type="entry name" value="E1-E2_ATPase"/>
    <property type="match status" value="1"/>
</dbReference>
<dbReference type="AlphaFoldDB" id="A0A2H0V310"/>
<dbReference type="GO" id="GO:0005886">
    <property type="term" value="C:plasma membrane"/>
    <property type="evidence" value="ECO:0007669"/>
    <property type="project" value="UniProtKB-SubCell"/>
</dbReference>
<dbReference type="Proteomes" id="UP000228626">
    <property type="component" value="Unassembled WGS sequence"/>
</dbReference>
<feature type="domain" description="Cation-transporting P-type ATPase N-terminal" evidence="11">
    <location>
        <begin position="2"/>
        <end position="75"/>
    </location>
</feature>
<evidence type="ECO:0000256" key="2">
    <source>
        <dbReference type="ARBA" id="ARBA00005675"/>
    </source>
</evidence>
<evidence type="ECO:0000256" key="1">
    <source>
        <dbReference type="ARBA" id="ARBA00004651"/>
    </source>
</evidence>
<dbReference type="SMART" id="SM00831">
    <property type="entry name" value="Cation_ATPase_N"/>
    <property type="match status" value="1"/>
</dbReference>
<feature type="transmembrane region" description="Helical" evidence="10">
    <location>
        <begin position="79"/>
        <end position="95"/>
    </location>
</feature>
<proteinExistence type="inferred from homology"/>
<dbReference type="SUPFAM" id="SSF81653">
    <property type="entry name" value="Calcium ATPase, transduction domain A"/>
    <property type="match status" value="1"/>
</dbReference>
<feature type="transmembrane region" description="Helical" evidence="10">
    <location>
        <begin position="738"/>
        <end position="759"/>
    </location>
</feature>
<feature type="transmembrane region" description="Helical" evidence="10">
    <location>
        <begin position="242"/>
        <end position="260"/>
    </location>
</feature>
<keyword evidence="4 10" id="KW-0812">Transmembrane</keyword>
<dbReference type="SFLD" id="SFLDS00003">
    <property type="entry name" value="Haloacid_Dehalogenase"/>
    <property type="match status" value="1"/>
</dbReference>
<dbReference type="InterPro" id="IPR023299">
    <property type="entry name" value="ATPase_P-typ_cyto_dom_N"/>
</dbReference>
<dbReference type="Gene3D" id="1.20.1110.10">
    <property type="entry name" value="Calcium-transporting ATPase, transmembrane domain"/>
    <property type="match status" value="1"/>
</dbReference>
<dbReference type="PANTHER" id="PTHR43294">
    <property type="entry name" value="SODIUM/POTASSIUM-TRANSPORTING ATPASE SUBUNIT ALPHA"/>
    <property type="match status" value="1"/>
</dbReference>
<dbReference type="InterPro" id="IPR004014">
    <property type="entry name" value="ATPase_P-typ_cation-transptr_N"/>
</dbReference>
<sequence length="868" mass="95499">MNFHTLKAEEVLKKLKTSIKGLSKQEAKLRLGKHGLNRLPEAKRKSRILILLEQFKSPLIYILAVAGLVTLFLNDYTDAIVIWLAVGVNAVIGYIQEAKANNALAEIKKIITNKVIVIRDGKEKLVNQEHITIGDVTILRPGDKVPADGRIIESNDLKINEAALTGEWAPVEKRVESLDKETFFADRVNMAFMGTVIESGFGQMVITAVARHTEFGRVAKLIKETEESETPYQKRLGKFSKVLGGVFVVICVFIFIQGIATQPAISHPDGPAGGEFVEMFTTAVAVAVAAIPEGLPMAITVILAIGMQKILKRKGLVRKLASAETLGSTSVICTDKTGTLTQGKMEVGDIIADDKDEIRKIITLLSEAFVEKINGKLSPEIFRGRPTDKALLAAGELAGYSKEKLSKNYNEIDRIPFSSAQKFSAALFSTGKSSRELLVMGAPEVIFERCKNIRISELNRQVNKMTGEGLRVLAVAHRNSAAETRRGASLHEDDINGLQFLGFVTLKDPLRAGAKQAIKICQQAGMRTVIITGDHKLTAKAIANELGLRVKDSNILEGKDLEKLTDKQLHKTARDIIVYARVMPEHKLRIINAWQSLGKVVAMTGDGINDAPALKKADVGVALGSGTTIAKEVSDLILLNDDFSVIVAAIEEGRGIVDNIRKVITYLLSGSFSEIILISAAIILGWPLPVLAVHILWVNLIEDGLPNFALAFEPKENDIMKRPPIARSAPLLNGEMKFLIFVIGVLTNFMLLGMFYYFYQYSGYSLIHTRSLMFAALAIDSRFFVYSCRSLRKNIWRVNLFSNKLLLLSTIIGTALLAVVFYHPALQAIFKTVPLTLFDWSLLVALGLANIAFIELGKSLYIRRKEVN</sequence>
<feature type="transmembrane region" description="Helical" evidence="10">
    <location>
        <begin position="48"/>
        <end position="73"/>
    </location>
</feature>
<keyword evidence="8 10" id="KW-1133">Transmembrane helix</keyword>
<dbReference type="Pfam" id="PF13246">
    <property type="entry name" value="Cation_ATPase"/>
    <property type="match status" value="1"/>
</dbReference>
<dbReference type="InterPro" id="IPR023214">
    <property type="entry name" value="HAD_sf"/>
</dbReference>
<dbReference type="SUPFAM" id="SSF56784">
    <property type="entry name" value="HAD-like"/>
    <property type="match status" value="1"/>
</dbReference>
<feature type="transmembrane region" description="Helical" evidence="10">
    <location>
        <begin position="805"/>
        <end position="825"/>
    </location>
</feature>
<dbReference type="SFLD" id="SFLDF00027">
    <property type="entry name" value="p-type_atpase"/>
    <property type="match status" value="1"/>
</dbReference>
<comment type="similarity">
    <text evidence="2">Belongs to the cation transport ATPase (P-type) (TC 3.A.3) family. Type IIA subfamily.</text>
</comment>
<comment type="caution">
    <text evidence="12">The sequence shown here is derived from an EMBL/GenBank/DDBJ whole genome shotgun (WGS) entry which is preliminary data.</text>
</comment>
<gene>
    <name evidence="12" type="ORF">COT99_00620</name>
</gene>
<keyword evidence="6" id="KW-0067">ATP-binding</keyword>
<dbReference type="InterPro" id="IPR018303">
    <property type="entry name" value="ATPase_P-typ_P_site"/>
</dbReference>
<dbReference type="InterPro" id="IPR050510">
    <property type="entry name" value="Cation_transp_ATPase_P-type"/>
</dbReference>
<dbReference type="InterPro" id="IPR059000">
    <property type="entry name" value="ATPase_P-type_domA"/>
</dbReference>
<dbReference type="PRINTS" id="PR00120">
    <property type="entry name" value="HATPASE"/>
</dbReference>
<dbReference type="InterPro" id="IPR044492">
    <property type="entry name" value="P_typ_ATPase_HD_dom"/>
</dbReference>
<dbReference type="InterPro" id="IPR006068">
    <property type="entry name" value="ATPase_P-typ_cation-transptr_C"/>
</dbReference>
<evidence type="ECO:0000313" key="12">
    <source>
        <dbReference type="EMBL" id="PIR93473.1"/>
    </source>
</evidence>
<evidence type="ECO:0000256" key="8">
    <source>
        <dbReference type="ARBA" id="ARBA00022989"/>
    </source>
</evidence>
<dbReference type="SFLD" id="SFLDG00002">
    <property type="entry name" value="C1.7:_P-type_atpase_like"/>
    <property type="match status" value="1"/>
</dbReference>
<dbReference type="GO" id="GO:0016887">
    <property type="term" value="F:ATP hydrolysis activity"/>
    <property type="evidence" value="ECO:0007669"/>
    <property type="project" value="InterPro"/>
</dbReference>
<dbReference type="Gene3D" id="3.40.1110.10">
    <property type="entry name" value="Calcium-transporting ATPase, cytoplasmic domain N"/>
    <property type="match status" value="1"/>
</dbReference>
<dbReference type="NCBIfam" id="TIGR01494">
    <property type="entry name" value="ATPase_P-type"/>
    <property type="match status" value="3"/>
</dbReference>
<dbReference type="Gene3D" id="2.70.150.10">
    <property type="entry name" value="Calcium-transporting ATPase, cytoplasmic transduction domain A"/>
    <property type="match status" value="1"/>
</dbReference>
<dbReference type="GO" id="GO:0005524">
    <property type="term" value="F:ATP binding"/>
    <property type="evidence" value="ECO:0007669"/>
    <property type="project" value="UniProtKB-KW"/>
</dbReference>
<evidence type="ECO:0000256" key="7">
    <source>
        <dbReference type="ARBA" id="ARBA00022967"/>
    </source>
</evidence>
<dbReference type="InterPro" id="IPR001757">
    <property type="entry name" value="P_typ_ATPase"/>
</dbReference>
<dbReference type="Gene3D" id="3.40.50.1000">
    <property type="entry name" value="HAD superfamily/HAD-like"/>
    <property type="match status" value="1"/>
</dbReference>
<dbReference type="SUPFAM" id="SSF81665">
    <property type="entry name" value="Calcium ATPase, transmembrane domain M"/>
    <property type="match status" value="1"/>
</dbReference>
<feature type="transmembrane region" description="Helical" evidence="10">
    <location>
        <begin position="837"/>
        <end position="856"/>
    </location>
</feature>
<keyword evidence="9 10" id="KW-0472">Membrane</keyword>